<keyword evidence="1" id="KW-0472">Membrane</keyword>
<sequence length="255" mass="28558">MKRYTFLSGAALKYIAVIAMLIDHVSKTVIFTLIENAAPFIALESYGALTLFNKSILQGMGTVAFPLFCFLLSEGFYYTKNRAKYAGMLFLFALISELPFDMVFFGGYTMSAGTFPFYFGAQNVFFTLFLGLCAMCCADAAKRGGAKNIAVGIFGTAAAAAAASVISCDYTWYGVLLIAAFYIMRGNRIFAIVLFLALFVLYRQTFPSVWTLIACAVIFFYNGKRGNIKNKYFFYIFYPLHLSLIFIAMFLIRYF</sequence>
<organism evidence="2 3">
    <name type="scientific">Candidatus Ornithomonoglobus intestinigallinarum</name>
    <dbReference type="NCBI Taxonomy" id="2840894"/>
    <lineage>
        <taxon>Bacteria</taxon>
        <taxon>Bacillati</taxon>
        <taxon>Bacillota</taxon>
        <taxon>Clostridia</taxon>
        <taxon>Candidatus Ornithomonoglobus</taxon>
    </lineage>
</organism>
<comment type="caution">
    <text evidence="2">The sequence shown here is derived from an EMBL/GenBank/DDBJ whole genome shotgun (WGS) entry which is preliminary data.</text>
</comment>
<dbReference type="EMBL" id="DVLU01000001">
    <property type="protein sequence ID" value="HIT84309.1"/>
    <property type="molecule type" value="Genomic_DNA"/>
</dbReference>
<dbReference type="AlphaFoldDB" id="A0A9D1H325"/>
<feature type="transmembrane region" description="Helical" evidence="1">
    <location>
        <begin position="6"/>
        <end position="22"/>
    </location>
</feature>
<evidence type="ECO:0000256" key="1">
    <source>
        <dbReference type="SAM" id="Phobius"/>
    </source>
</evidence>
<keyword evidence="1" id="KW-1133">Transmembrane helix</keyword>
<feature type="transmembrane region" description="Helical" evidence="1">
    <location>
        <begin position="189"/>
        <end position="220"/>
    </location>
</feature>
<gene>
    <name evidence="2" type="ORF">IAA60_00215</name>
</gene>
<reference evidence="2" key="2">
    <citation type="journal article" date="2021" name="PeerJ">
        <title>Extensive microbial diversity within the chicken gut microbiome revealed by metagenomics and culture.</title>
        <authorList>
            <person name="Gilroy R."/>
            <person name="Ravi A."/>
            <person name="Getino M."/>
            <person name="Pursley I."/>
            <person name="Horton D.L."/>
            <person name="Alikhan N.F."/>
            <person name="Baker D."/>
            <person name="Gharbi K."/>
            <person name="Hall N."/>
            <person name="Watson M."/>
            <person name="Adriaenssens E.M."/>
            <person name="Foster-Nyarko E."/>
            <person name="Jarju S."/>
            <person name="Secka A."/>
            <person name="Antonio M."/>
            <person name="Oren A."/>
            <person name="Chaudhuri R.R."/>
            <person name="La Ragione R."/>
            <person name="Hildebrand F."/>
            <person name="Pallen M.J."/>
        </authorList>
    </citation>
    <scope>NUCLEOTIDE SEQUENCE</scope>
    <source>
        <strain evidence="2">CHK181-108</strain>
    </source>
</reference>
<feature type="transmembrane region" description="Helical" evidence="1">
    <location>
        <begin position="55"/>
        <end position="73"/>
    </location>
</feature>
<feature type="transmembrane region" description="Helical" evidence="1">
    <location>
        <begin position="85"/>
        <end position="105"/>
    </location>
</feature>
<name>A0A9D1H325_9FIRM</name>
<feature type="transmembrane region" description="Helical" evidence="1">
    <location>
        <begin position="232"/>
        <end position="252"/>
    </location>
</feature>
<protein>
    <submittedName>
        <fullName evidence="2">Conjugal transfer protein TraX</fullName>
    </submittedName>
</protein>
<keyword evidence="1" id="KW-0812">Transmembrane</keyword>
<reference evidence="2" key="1">
    <citation type="submission" date="2020-10" db="EMBL/GenBank/DDBJ databases">
        <authorList>
            <person name="Gilroy R."/>
        </authorList>
    </citation>
    <scope>NUCLEOTIDE SEQUENCE</scope>
    <source>
        <strain evidence="2">CHK181-108</strain>
    </source>
</reference>
<dbReference type="Pfam" id="PF05857">
    <property type="entry name" value="TraX"/>
    <property type="match status" value="1"/>
</dbReference>
<evidence type="ECO:0000313" key="3">
    <source>
        <dbReference type="Proteomes" id="UP000824165"/>
    </source>
</evidence>
<feature type="transmembrane region" description="Helical" evidence="1">
    <location>
        <begin position="150"/>
        <end position="183"/>
    </location>
</feature>
<feature type="transmembrane region" description="Helical" evidence="1">
    <location>
        <begin position="117"/>
        <end position="138"/>
    </location>
</feature>
<proteinExistence type="predicted"/>
<accession>A0A9D1H325</accession>
<dbReference type="Proteomes" id="UP000824165">
    <property type="component" value="Unassembled WGS sequence"/>
</dbReference>
<dbReference type="InterPro" id="IPR008875">
    <property type="entry name" value="TraX"/>
</dbReference>
<evidence type="ECO:0000313" key="2">
    <source>
        <dbReference type="EMBL" id="HIT84309.1"/>
    </source>
</evidence>